<feature type="region of interest" description="Disordered" evidence="2">
    <location>
        <begin position="1"/>
        <end position="28"/>
    </location>
</feature>
<proteinExistence type="predicted"/>
<keyword evidence="4" id="KW-1185">Reference proteome</keyword>
<evidence type="ECO:0000313" key="4">
    <source>
        <dbReference type="Proteomes" id="UP001363622"/>
    </source>
</evidence>
<keyword evidence="1" id="KW-0175">Coiled coil</keyword>
<feature type="compositionally biased region" description="Polar residues" evidence="2">
    <location>
        <begin position="1"/>
        <end position="11"/>
    </location>
</feature>
<feature type="compositionally biased region" description="Low complexity" evidence="2">
    <location>
        <begin position="12"/>
        <end position="26"/>
    </location>
</feature>
<evidence type="ECO:0000313" key="3">
    <source>
        <dbReference type="EMBL" id="KAK7522527.1"/>
    </source>
</evidence>
<feature type="region of interest" description="Disordered" evidence="2">
    <location>
        <begin position="206"/>
        <end position="258"/>
    </location>
</feature>
<feature type="coiled-coil region" evidence="1">
    <location>
        <begin position="344"/>
        <end position="452"/>
    </location>
</feature>
<accession>A0ABR1KWI0</accession>
<evidence type="ECO:0000256" key="1">
    <source>
        <dbReference type="SAM" id="Coils"/>
    </source>
</evidence>
<feature type="region of interest" description="Disordered" evidence="2">
    <location>
        <begin position="90"/>
        <end position="111"/>
    </location>
</feature>
<feature type="compositionally biased region" description="Basic and acidic residues" evidence="2">
    <location>
        <begin position="210"/>
        <end position="222"/>
    </location>
</feature>
<sequence>MPSIPRSSQPTSILSDSHPGSSGSPSTVAMRHKRYCIVNHDGREVELSELNQYGLRIQIEVEDDVAGDFAYEENNRTRGHSGAQCLEHADGSVPPAPPNTVESEKVPRRASRTAGVVAGNKMNDLEPRCTHASSPSRSVAQSCLGDAVGRFESEPATFKPTLLFSSIHAPKNSTSSSVAGDIHPSDPDHQYLANHHVSSYPALMSAEQEQDSKSIVERKYQDAESLMSHSAATEREKHHIPSRPATPPAQTGSATEGASAALNVSDNYAQCEDPHDVFVEQLRMCAMAGAQTFNYEGYIAGTNESCVDLTRYVWQSGVTHGLSYASKIGPTNLRNPGHTCGGACEEVQRMRKELDKEKNNVKWEKWNVWEQKEKIKKMTMQHEVHAKKLKSEYQELKDDKERLKGYKDSLESDKEKLVREKMEQERRILLLMEQERENRARLNSLVMSMAEKMESASLG</sequence>
<protein>
    <submittedName>
        <fullName evidence="3">Uncharacterized protein</fullName>
    </submittedName>
</protein>
<feature type="compositionally biased region" description="Polar residues" evidence="2">
    <location>
        <begin position="248"/>
        <end position="258"/>
    </location>
</feature>
<evidence type="ECO:0000256" key="2">
    <source>
        <dbReference type="SAM" id="MobiDB-lite"/>
    </source>
</evidence>
<name>A0ABR1KWI0_9PEZI</name>
<dbReference type="EMBL" id="JBBPHU010000002">
    <property type="protein sequence ID" value="KAK7522527.1"/>
    <property type="molecule type" value="Genomic_DNA"/>
</dbReference>
<feature type="region of interest" description="Disordered" evidence="2">
    <location>
        <begin position="171"/>
        <end position="192"/>
    </location>
</feature>
<reference evidence="3 4" key="1">
    <citation type="submission" date="2024-04" db="EMBL/GenBank/DDBJ databases">
        <title>Phyllosticta paracitricarpa is synonymous to the EU quarantine fungus P. citricarpa based on phylogenomic analyses.</title>
        <authorList>
            <consortium name="Lawrence Berkeley National Laboratory"/>
            <person name="Van Ingen-Buijs V.A."/>
            <person name="Van Westerhoven A.C."/>
            <person name="Haridas S."/>
            <person name="Skiadas P."/>
            <person name="Martin F."/>
            <person name="Groenewald J.Z."/>
            <person name="Crous P.W."/>
            <person name="Seidl M.F."/>
        </authorList>
    </citation>
    <scope>NUCLEOTIDE SEQUENCE [LARGE SCALE GENOMIC DNA]</scope>
    <source>
        <strain evidence="3 4">CBS 123371</strain>
    </source>
</reference>
<dbReference type="Proteomes" id="UP001363622">
    <property type="component" value="Unassembled WGS sequence"/>
</dbReference>
<gene>
    <name evidence="3" type="ORF">IWZ03DRAFT_412642</name>
</gene>
<comment type="caution">
    <text evidence="3">The sequence shown here is derived from an EMBL/GenBank/DDBJ whole genome shotgun (WGS) entry which is preliminary data.</text>
</comment>
<organism evidence="3 4">
    <name type="scientific">Phyllosticta citriasiana</name>
    <dbReference type="NCBI Taxonomy" id="595635"/>
    <lineage>
        <taxon>Eukaryota</taxon>
        <taxon>Fungi</taxon>
        <taxon>Dikarya</taxon>
        <taxon>Ascomycota</taxon>
        <taxon>Pezizomycotina</taxon>
        <taxon>Dothideomycetes</taxon>
        <taxon>Dothideomycetes incertae sedis</taxon>
        <taxon>Botryosphaeriales</taxon>
        <taxon>Phyllostictaceae</taxon>
        <taxon>Phyllosticta</taxon>
    </lineage>
</organism>